<dbReference type="STRING" id="1220578.FPE01S_01_18130"/>
<dbReference type="GO" id="GO:0006412">
    <property type="term" value="P:translation"/>
    <property type="evidence" value="ECO:0007669"/>
    <property type="project" value="TreeGrafter"/>
</dbReference>
<comment type="subcellular location">
    <subcellularLocation>
        <location evidence="3">Cytoplasm</location>
    </subcellularLocation>
</comment>
<evidence type="ECO:0000259" key="5">
    <source>
        <dbReference type="Pfam" id="PF17384"/>
    </source>
</evidence>
<dbReference type="Pfam" id="PF02576">
    <property type="entry name" value="RimP_N"/>
    <property type="match status" value="1"/>
</dbReference>
<feature type="domain" description="Ribosome maturation factor RimP C-terminal" evidence="5">
    <location>
        <begin position="88"/>
        <end position="156"/>
    </location>
</feature>
<dbReference type="Proteomes" id="UP000033121">
    <property type="component" value="Unassembled WGS sequence"/>
</dbReference>
<sequence>MTNETLIKEVSQFLEELLKEEPEYFLVELRVKPTNNIKVFLDADNGVSIARCAYYNRALYKKIEEAGWFPEGDFSLEVSSPGLDEPLKMWRQYKKNQGRMAEVTLHDGAKLSGLLQEITEDGIVLEETRGKNKKKEVVNHSLLFDNIKQTKIQVVF</sequence>
<evidence type="ECO:0000256" key="3">
    <source>
        <dbReference type="HAMAP-Rule" id="MF_01077"/>
    </source>
</evidence>
<dbReference type="GO" id="GO:0005829">
    <property type="term" value="C:cytosol"/>
    <property type="evidence" value="ECO:0007669"/>
    <property type="project" value="TreeGrafter"/>
</dbReference>
<feature type="domain" description="Ribosome maturation factor RimP N-terminal" evidence="4">
    <location>
        <begin position="23"/>
        <end position="84"/>
    </location>
</feature>
<accession>A0A0E9N0A0</accession>
<dbReference type="GO" id="GO:0000028">
    <property type="term" value="P:ribosomal small subunit assembly"/>
    <property type="evidence" value="ECO:0007669"/>
    <property type="project" value="TreeGrafter"/>
</dbReference>
<dbReference type="AlphaFoldDB" id="A0A0E9N0A0"/>
<dbReference type="Pfam" id="PF17384">
    <property type="entry name" value="DUF150_C"/>
    <property type="match status" value="1"/>
</dbReference>
<comment type="caution">
    <text evidence="6">The sequence shown here is derived from an EMBL/GenBank/DDBJ whole genome shotgun (WGS) entry which is preliminary data.</text>
</comment>
<dbReference type="PANTHER" id="PTHR33867:SF1">
    <property type="entry name" value="RIBOSOME MATURATION FACTOR RIMP"/>
    <property type="match status" value="1"/>
</dbReference>
<dbReference type="Gene3D" id="3.30.300.70">
    <property type="entry name" value="RimP-like superfamily, N-terminal"/>
    <property type="match status" value="1"/>
</dbReference>
<evidence type="ECO:0000259" key="4">
    <source>
        <dbReference type="Pfam" id="PF02576"/>
    </source>
</evidence>
<evidence type="ECO:0000256" key="1">
    <source>
        <dbReference type="ARBA" id="ARBA00022490"/>
    </source>
</evidence>
<gene>
    <name evidence="3 6" type="primary">rimP</name>
    <name evidence="6" type="ORF">FPE01S_01_18130</name>
</gene>
<keyword evidence="2 3" id="KW-0690">Ribosome biogenesis</keyword>
<evidence type="ECO:0000313" key="6">
    <source>
        <dbReference type="EMBL" id="GAO42795.1"/>
    </source>
</evidence>
<evidence type="ECO:0000256" key="2">
    <source>
        <dbReference type="ARBA" id="ARBA00022517"/>
    </source>
</evidence>
<comment type="function">
    <text evidence="3">Required for maturation of 30S ribosomal subunits.</text>
</comment>
<dbReference type="RefSeq" id="WP_046368398.1">
    <property type="nucleotide sequence ID" value="NZ_BBWV01000001.1"/>
</dbReference>
<dbReference type="InterPro" id="IPR003728">
    <property type="entry name" value="Ribosome_maturation_RimP"/>
</dbReference>
<protein>
    <recommendedName>
        <fullName evidence="3">Ribosome maturation factor RimP</fullName>
    </recommendedName>
</protein>
<dbReference type="PANTHER" id="PTHR33867">
    <property type="entry name" value="RIBOSOME MATURATION FACTOR RIMP"/>
    <property type="match status" value="1"/>
</dbReference>
<evidence type="ECO:0000313" key="7">
    <source>
        <dbReference type="Proteomes" id="UP000033121"/>
    </source>
</evidence>
<dbReference type="InterPro" id="IPR028998">
    <property type="entry name" value="RimP_C"/>
</dbReference>
<dbReference type="EMBL" id="BBWV01000001">
    <property type="protein sequence ID" value="GAO42795.1"/>
    <property type="molecule type" value="Genomic_DNA"/>
</dbReference>
<reference evidence="6 7" key="1">
    <citation type="submission" date="2015-04" db="EMBL/GenBank/DDBJ databases">
        <title>Whole genome shotgun sequence of Flavihumibacter petaseus NBRC 106054.</title>
        <authorList>
            <person name="Miyazawa S."/>
            <person name="Hosoyama A."/>
            <person name="Hashimoto M."/>
            <person name="Noguchi M."/>
            <person name="Tsuchikane K."/>
            <person name="Ohji S."/>
            <person name="Yamazoe A."/>
            <person name="Ichikawa N."/>
            <person name="Kimura A."/>
            <person name="Fujita N."/>
        </authorList>
    </citation>
    <scope>NUCLEOTIDE SEQUENCE [LARGE SCALE GENOMIC DNA]</scope>
    <source>
        <strain evidence="6 7">NBRC 106054</strain>
    </source>
</reference>
<dbReference type="OrthoDB" id="9789702at2"/>
<keyword evidence="7" id="KW-1185">Reference proteome</keyword>
<name>A0A0E9N0A0_9BACT</name>
<dbReference type="SUPFAM" id="SSF75420">
    <property type="entry name" value="YhbC-like, N-terminal domain"/>
    <property type="match status" value="1"/>
</dbReference>
<dbReference type="InterPro" id="IPR028989">
    <property type="entry name" value="RimP_N"/>
</dbReference>
<proteinExistence type="inferred from homology"/>
<comment type="similarity">
    <text evidence="3">Belongs to the RimP family.</text>
</comment>
<keyword evidence="1 3" id="KW-0963">Cytoplasm</keyword>
<dbReference type="HAMAP" id="MF_01077">
    <property type="entry name" value="RimP"/>
    <property type="match status" value="1"/>
</dbReference>
<organism evidence="6 7">
    <name type="scientific">Flavihumibacter petaseus NBRC 106054</name>
    <dbReference type="NCBI Taxonomy" id="1220578"/>
    <lineage>
        <taxon>Bacteria</taxon>
        <taxon>Pseudomonadati</taxon>
        <taxon>Bacteroidota</taxon>
        <taxon>Chitinophagia</taxon>
        <taxon>Chitinophagales</taxon>
        <taxon>Chitinophagaceae</taxon>
        <taxon>Flavihumibacter</taxon>
    </lineage>
</organism>
<dbReference type="InterPro" id="IPR035956">
    <property type="entry name" value="RimP_N_sf"/>
</dbReference>